<evidence type="ECO:0000259" key="5">
    <source>
        <dbReference type="PROSITE" id="PS51462"/>
    </source>
</evidence>
<evidence type="ECO:0000256" key="2">
    <source>
        <dbReference type="ARBA" id="ARBA00022723"/>
    </source>
</evidence>
<evidence type="ECO:0000313" key="6">
    <source>
        <dbReference type="EMBL" id="GHG87664.1"/>
    </source>
</evidence>
<keyword evidence="7" id="KW-1185">Reference proteome</keyword>
<dbReference type="Gene3D" id="3.90.79.10">
    <property type="entry name" value="Nucleoside Triphosphate Pyrophosphohydrolase"/>
    <property type="match status" value="1"/>
</dbReference>
<evidence type="ECO:0000313" key="7">
    <source>
        <dbReference type="Proteomes" id="UP000611500"/>
    </source>
</evidence>
<dbReference type="PANTHER" id="PTHR12629">
    <property type="entry name" value="DIPHOSPHOINOSITOL POLYPHOSPHATE PHOSPHOHYDROLASE"/>
    <property type="match status" value="1"/>
</dbReference>
<keyword evidence="4" id="KW-0460">Magnesium</keyword>
<dbReference type="AlphaFoldDB" id="A0A8J3MD18"/>
<evidence type="ECO:0000256" key="3">
    <source>
        <dbReference type="ARBA" id="ARBA00022801"/>
    </source>
</evidence>
<comment type="cofactor">
    <cofactor evidence="1">
        <name>Mg(2+)</name>
        <dbReference type="ChEBI" id="CHEBI:18420"/>
    </cofactor>
</comment>
<reference evidence="6" key="2">
    <citation type="submission" date="2020-09" db="EMBL/GenBank/DDBJ databases">
        <authorList>
            <person name="Sun Q."/>
            <person name="Zhou Y."/>
        </authorList>
    </citation>
    <scope>NUCLEOTIDE SEQUENCE</scope>
    <source>
        <strain evidence="6">CGMCC 1.7081</strain>
    </source>
</reference>
<comment type="caution">
    <text evidence="6">The sequence shown here is derived from an EMBL/GenBank/DDBJ whole genome shotgun (WGS) entry which is preliminary data.</text>
</comment>
<organism evidence="6 7">
    <name type="scientific">Pseudodonghicola xiamenensis</name>
    <dbReference type="NCBI Taxonomy" id="337702"/>
    <lineage>
        <taxon>Bacteria</taxon>
        <taxon>Pseudomonadati</taxon>
        <taxon>Pseudomonadota</taxon>
        <taxon>Alphaproteobacteria</taxon>
        <taxon>Rhodobacterales</taxon>
        <taxon>Paracoccaceae</taxon>
        <taxon>Pseudodonghicola</taxon>
    </lineage>
</organism>
<dbReference type="PANTHER" id="PTHR12629:SF0">
    <property type="entry name" value="DIPHOSPHOINOSITOL-POLYPHOSPHATE DIPHOSPHATASE"/>
    <property type="match status" value="1"/>
</dbReference>
<gene>
    <name evidence="6" type="ORF">GCM10010961_16290</name>
</gene>
<evidence type="ECO:0000256" key="1">
    <source>
        <dbReference type="ARBA" id="ARBA00001946"/>
    </source>
</evidence>
<dbReference type="EMBL" id="BNAP01000004">
    <property type="protein sequence ID" value="GHG87664.1"/>
    <property type="molecule type" value="Genomic_DNA"/>
</dbReference>
<dbReference type="GO" id="GO:0016462">
    <property type="term" value="F:pyrophosphatase activity"/>
    <property type="evidence" value="ECO:0007669"/>
    <property type="project" value="InterPro"/>
</dbReference>
<evidence type="ECO:0000256" key="4">
    <source>
        <dbReference type="ARBA" id="ARBA00022842"/>
    </source>
</evidence>
<accession>A0A8J3MD18</accession>
<dbReference type="Pfam" id="PF00293">
    <property type="entry name" value="NUDIX"/>
    <property type="match status" value="1"/>
</dbReference>
<dbReference type="InterPro" id="IPR000086">
    <property type="entry name" value="NUDIX_hydrolase_dom"/>
</dbReference>
<dbReference type="SUPFAM" id="SSF55811">
    <property type="entry name" value="Nudix"/>
    <property type="match status" value="1"/>
</dbReference>
<dbReference type="PROSITE" id="PS51462">
    <property type="entry name" value="NUDIX"/>
    <property type="match status" value="1"/>
</dbReference>
<dbReference type="GO" id="GO:0005737">
    <property type="term" value="C:cytoplasm"/>
    <property type="evidence" value="ECO:0007669"/>
    <property type="project" value="TreeGrafter"/>
</dbReference>
<reference evidence="6" key="1">
    <citation type="journal article" date="2014" name="Int. J. Syst. Evol. Microbiol.">
        <title>Complete genome sequence of Corynebacterium casei LMG S-19264T (=DSM 44701T), isolated from a smear-ripened cheese.</title>
        <authorList>
            <consortium name="US DOE Joint Genome Institute (JGI-PGF)"/>
            <person name="Walter F."/>
            <person name="Albersmeier A."/>
            <person name="Kalinowski J."/>
            <person name="Ruckert C."/>
        </authorList>
    </citation>
    <scope>NUCLEOTIDE SEQUENCE</scope>
    <source>
        <strain evidence="6">CGMCC 1.7081</strain>
    </source>
</reference>
<name>A0A8J3MD18_9RHOB</name>
<dbReference type="RefSeq" id="WP_028093109.1">
    <property type="nucleotide sequence ID" value="NZ_BNAP01000004.1"/>
</dbReference>
<dbReference type="GO" id="GO:0046872">
    <property type="term" value="F:metal ion binding"/>
    <property type="evidence" value="ECO:0007669"/>
    <property type="project" value="UniProtKB-KW"/>
</dbReference>
<dbReference type="CDD" id="cd04666">
    <property type="entry name" value="NUDIX_DIPP2_like_Nudt4"/>
    <property type="match status" value="1"/>
</dbReference>
<dbReference type="InterPro" id="IPR015797">
    <property type="entry name" value="NUDIX_hydrolase-like_dom_sf"/>
</dbReference>
<keyword evidence="3" id="KW-0378">Hydrolase</keyword>
<feature type="domain" description="Nudix hydrolase" evidence="5">
    <location>
        <begin position="22"/>
        <end position="154"/>
    </location>
</feature>
<keyword evidence="2" id="KW-0479">Metal-binding</keyword>
<sequence>MMNPRSIPWLESIKLMISRPEPVQLAALCFRTPQGQDTPEVLLVTSSNGRWILPKGWPINGLHSWETALQEAWEEAGVHRGKPWQDPLTSFSSIKRHPNGIEQRCSVSVYPVEVEEMRKDYPEADRRQRQWLSLPQAHDRVDEPALRGVLQQFEQELAARA</sequence>
<dbReference type="Proteomes" id="UP000611500">
    <property type="component" value="Unassembled WGS sequence"/>
</dbReference>
<protein>
    <submittedName>
        <fullName evidence="6">DNA mismatch repair protein MutT</fullName>
    </submittedName>
</protein>
<dbReference type="InterPro" id="IPR047198">
    <property type="entry name" value="DDP-like_NUDIX"/>
</dbReference>
<proteinExistence type="predicted"/>